<dbReference type="PRINTS" id="PR00260">
    <property type="entry name" value="CHEMTRNSDUCR"/>
</dbReference>
<keyword evidence="6" id="KW-0472">Membrane</keyword>
<dbReference type="Gene3D" id="1.10.287.950">
    <property type="entry name" value="Methyl-accepting chemotaxis protein"/>
    <property type="match status" value="1"/>
</dbReference>
<keyword evidence="5" id="KW-0175">Coiled coil</keyword>
<evidence type="ECO:0000256" key="3">
    <source>
        <dbReference type="ARBA" id="ARBA00029447"/>
    </source>
</evidence>
<sequence length="497" mass="52971">MSASSSPSSMANPALVGAGIGAAFAVPALALFSDVAFSFYRGQAEHLSLLTPEHLLTVALPVACLLAGYVFVDRVLLSPYRNLIKDIKIIALGSVETGQFSGMPELQAISRMMTAQKNEAHQLQNALSYSQAELQKARQDAQAAEKASRDAKAAQDHMIETVGVALKALRDGDMTFRLEEAFPLQYERLRHDFNDAAKDLQEVLSGLSASVATISSGSTEIASAADDLAMRTEQQVIRLEETTASVENVTATVQKTATATAHASEVAVQTRERAEKSGAVVIAAMSAMRDIQQSSSQIGQILGLIDDIAFQTNLLSLNAGVEAARAGDAGRGFAVVASEVRALAQRSAEAAKEIKSLILSSTQQVGKGTALVQETGSAMEMIVTNVSEISVLIGEIATAAQSQANNLSEISISIGQMDQNTQQNAAMVEEATAASHNLSGEAKELVRLLKHFRVGAYYEFEGEPSPLRVVNSENNSNAFVREDSHPVIDDGWEEFRE</sequence>
<dbReference type="GO" id="GO:0006935">
    <property type="term" value="P:chemotaxis"/>
    <property type="evidence" value="ECO:0007669"/>
    <property type="project" value="UniProtKB-KW"/>
</dbReference>
<dbReference type="CDD" id="cd11386">
    <property type="entry name" value="MCP_signal"/>
    <property type="match status" value="1"/>
</dbReference>
<dbReference type="PROSITE" id="PS50111">
    <property type="entry name" value="CHEMOTAXIS_TRANSDUC_2"/>
    <property type="match status" value="1"/>
</dbReference>
<evidence type="ECO:0008006" key="12">
    <source>
        <dbReference type="Google" id="ProtNLM"/>
    </source>
</evidence>
<dbReference type="GO" id="GO:0004888">
    <property type="term" value="F:transmembrane signaling receptor activity"/>
    <property type="evidence" value="ECO:0007669"/>
    <property type="project" value="InterPro"/>
</dbReference>
<organism evidence="10 11">
    <name type="scientific">Gluconobacter wancherniae NBRC 103581</name>
    <dbReference type="NCBI Taxonomy" id="656744"/>
    <lineage>
        <taxon>Bacteria</taxon>
        <taxon>Pseudomonadati</taxon>
        <taxon>Pseudomonadota</taxon>
        <taxon>Alphaproteobacteria</taxon>
        <taxon>Acetobacterales</taxon>
        <taxon>Acetobacteraceae</taxon>
        <taxon>Gluconobacter</taxon>
    </lineage>
</organism>
<dbReference type="PROSITE" id="PS50885">
    <property type="entry name" value="HAMP"/>
    <property type="match status" value="1"/>
</dbReference>
<dbReference type="InterPro" id="IPR003660">
    <property type="entry name" value="HAMP_dom"/>
</dbReference>
<dbReference type="PANTHER" id="PTHR43531:SF11">
    <property type="entry name" value="METHYL-ACCEPTING CHEMOTAXIS PROTEIN 3"/>
    <property type="match status" value="1"/>
</dbReference>
<evidence type="ECO:0000256" key="2">
    <source>
        <dbReference type="ARBA" id="ARBA00022500"/>
    </source>
</evidence>
<evidence type="ECO:0000259" key="9">
    <source>
        <dbReference type="PROSITE" id="PS50885"/>
    </source>
</evidence>
<evidence type="ECO:0000259" key="8">
    <source>
        <dbReference type="PROSITE" id="PS50192"/>
    </source>
</evidence>
<dbReference type="PANTHER" id="PTHR43531">
    <property type="entry name" value="PROTEIN ICFG"/>
    <property type="match status" value="1"/>
</dbReference>
<proteinExistence type="inferred from homology"/>
<dbReference type="InterPro" id="IPR004090">
    <property type="entry name" value="Chemotax_Me-accpt_rcpt"/>
</dbReference>
<evidence type="ECO:0000256" key="4">
    <source>
        <dbReference type="PROSITE-ProRule" id="PRU00284"/>
    </source>
</evidence>
<dbReference type="InterPro" id="IPR051310">
    <property type="entry name" value="MCP_chemotaxis"/>
</dbReference>
<dbReference type="GO" id="GO:0007165">
    <property type="term" value="P:signal transduction"/>
    <property type="evidence" value="ECO:0007669"/>
    <property type="project" value="UniProtKB-KW"/>
</dbReference>
<dbReference type="EMBL" id="BJUZ01000002">
    <property type="protein sequence ID" value="GEK94147.1"/>
    <property type="molecule type" value="Genomic_DNA"/>
</dbReference>
<feature type="domain" description="Methyl-accepting transducer" evidence="7">
    <location>
        <begin position="210"/>
        <end position="439"/>
    </location>
</feature>
<dbReference type="SMART" id="SM00283">
    <property type="entry name" value="MA"/>
    <property type="match status" value="1"/>
</dbReference>
<keyword evidence="2" id="KW-0145">Chemotaxis</keyword>
<dbReference type="SUPFAM" id="SSF58104">
    <property type="entry name" value="Methyl-accepting chemotaxis protein (MCP) signaling domain"/>
    <property type="match status" value="1"/>
</dbReference>
<keyword evidence="6" id="KW-0812">Transmembrane</keyword>
<dbReference type="GO" id="GO:0016020">
    <property type="term" value="C:membrane"/>
    <property type="evidence" value="ECO:0007669"/>
    <property type="project" value="UniProtKB-SubCell"/>
</dbReference>
<evidence type="ECO:0000259" key="7">
    <source>
        <dbReference type="PROSITE" id="PS50111"/>
    </source>
</evidence>
<feature type="domain" description="T-SNARE coiled-coil homology" evidence="8">
    <location>
        <begin position="369"/>
        <end position="431"/>
    </location>
</feature>
<evidence type="ECO:0000256" key="6">
    <source>
        <dbReference type="SAM" id="Phobius"/>
    </source>
</evidence>
<keyword evidence="4" id="KW-0807">Transducer</keyword>
<feature type="coiled-coil region" evidence="5">
    <location>
        <begin position="106"/>
        <end position="154"/>
    </location>
</feature>
<evidence type="ECO:0000256" key="5">
    <source>
        <dbReference type="SAM" id="Coils"/>
    </source>
</evidence>
<dbReference type="FunFam" id="1.10.287.950:FF:000001">
    <property type="entry name" value="Methyl-accepting chemotaxis sensory transducer"/>
    <property type="match status" value="1"/>
</dbReference>
<accession>A0A511B8K8</accession>
<protein>
    <recommendedName>
        <fullName evidence="12">Methyl-accepting chemotaxis protein</fullName>
    </recommendedName>
</protein>
<comment type="subcellular location">
    <subcellularLocation>
        <location evidence="1">Membrane</location>
    </subcellularLocation>
</comment>
<dbReference type="PROSITE" id="PS50192">
    <property type="entry name" value="T_SNARE"/>
    <property type="match status" value="1"/>
</dbReference>
<keyword evidence="6" id="KW-1133">Transmembrane helix</keyword>
<keyword evidence="11" id="KW-1185">Reference proteome</keyword>
<dbReference type="OrthoDB" id="266313at2"/>
<feature type="transmembrane region" description="Helical" evidence="6">
    <location>
        <begin position="54"/>
        <end position="72"/>
    </location>
</feature>
<dbReference type="InterPro" id="IPR004089">
    <property type="entry name" value="MCPsignal_dom"/>
</dbReference>
<dbReference type="AlphaFoldDB" id="A0A511B8K8"/>
<dbReference type="Proteomes" id="UP000321230">
    <property type="component" value="Unassembled WGS sequence"/>
</dbReference>
<gene>
    <name evidence="10" type="ORF">GWA01_19170</name>
</gene>
<evidence type="ECO:0000256" key="1">
    <source>
        <dbReference type="ARBA" id="ARBA00004370"/>
    </source>
</evidence>
<evidence type="ECO:0000313" key="11">
    <source>
        <dbReference type="Proteomes" id="UP000321230"/>
    </source>
</evidence>
<name>A0A511B8K8_9PROT</name>
<comment type="caution">
    <text evidence="10">The sequence shown here is derived from an EMBL/GenBank/DDBJ whole genome shotgun (WGS) entry which is preliminary data.</text>
</comment>
<evidence type="ECO:0000313" key="10">
    <source>
        <dbReference type="EMBL" id="GEK94147.1"/>
    </source>
</evidence>
<comment type="similarity">
    <text evidence="3">Belongs to the methyl-accepting chemotaxis (MCP) protein family.</text>
</comment>
<reference evidence="10 11" key="1">
    <citation type="submission" date="2019-07" db="EMBL/GenBank/DDBJ databases">
        <title>Whole genome shotgun sequence of Gluconobacter wancherniae NBRC 103581.</title>
        <authorList>
            <person name="Hosoyama A."/>
            <person name="Uohara A."/>
            <person name="Ohji S."/>
            <person name="Ichikawa N."/>
        </authorList>
    </citation>
    <scope>NUCLEOTIDE SEQUENCE [LARGE SCALE GENOMIC DNA]</scope>
    <source>
        <strain evidence="10 11">NBRC 103581</strain>
    </source>
</reference>
<dbReference type="Pfam" id="PF00015">
    <property type="entry name" value="MCPsignal"/>
    <property type="match status" value="1"/>
</dbReference>
<dbReference type="InterPro" id="IPR000727">
    <property type="entry name" value="T_SNARE_dom"/>
</dbReference>
<feature type="domain" description="HAMP" evidence="9">
    <location>
        <begin position="159"/>
        <end position="205"/>
    </location>
</feature>